<proteinExistence type="predicted"/>
<protein>
    <submittedName>
        <fullName evidence="3">Restriction of telomere capping protein 1</fullName>
    </submittedName>
</protein>
<gene>
    <name evidence="3" type="ORF">Fcan01_17906</name>
</gene>
<evidence type="ECO:0000313" key="3">
    <source>
        <dbReference type="EMBL" id="OXA47566.1"/>
    </source>
</evidence>
<dbReference type="AlphaFoldDB" id="A0A226DTN7"/>
<keyword evidence="4" id="KW-1185">Reference proteome</keyword>
<organism evidence="3 4">
    <name type="scientific">Folsomia candida</name>
    <name type="common">Springtail</name>
    <dbReference type="NCBI Taxonomy" id="158441"/>
    <lineage>
        <taxon>Eukaryota</taxon>
        <taxon>Metazoa</taxon>
        <taxon>Ecdysozoa</taxon>
        <taxon>Arthropoda</taxon>
        <taxon>Hexapoda</taxon>
        <taxon>Collembola</taxon>
        <taxon>Entomobryomorpha</taxon>
        <taxon>Isotomoidea</taxon>
        <taxon>Isotomidae</taxon>
        <taxon>Proisotominae</taxon>
        <taxon>Folsomia</taxon>
    </lineage>
</organism>
<feature type="compositionally biased region" description="Low complexity" evidence="1">
    <location>
        <begin position="81"/>
        <end position="91"/>
    </location>
</feature>
<evidence type="ECO:0000256" key="2">
    <source>
        <dbReference type="SAM" id="SignalP"/>
    </source>
</evidence>
<accession>A0A226DTN7</accession>
<feature type="region of interest" description="Disordered" evidence="1">
    <location>
        <begin position="39"/>
        <end position="103"/>
    </location>
</feature>
<feature type="signal peptide" evidence="2">
    <location>
        <begin position="1"/>
        <end position="18"/>
    </location>
</feature>
<sequence>MKIILVMILLGMCMNTQGKNETISKTGKVVHGLVDKLEDILGPDSSTSTNTSPEVPPGHSNNGNSSEEEDYDHVKDYVADGNQVGVVNVNVEDSGNAPTDKDP</sequence>
<feature type="chain" id="PRO_5013008316" evidence="2">
    <location>
        <begin position="19"/>
        <end position="103"/>
    </location>
</feature>
<dbReference type="EMBL" id="LNIX01000013">
    <property type="protein sequence ID" value="OXA47566.1"/>
    <property type="molecule type" value="Genomic_DNA"/>
</dbReference>
<dbReference type="Proteomes" id="UP000198287">
    <property type="component" value="Unassembled WGS sequence"/>
</dbReference>
<evidence type="ECO:0000313" key="4">
    <source>
        <dbReference type="Proteomes" id="UP000198287"/>
    </source>
</evidence>
<name>A0A226DTN7_FOLCA</name>
<feature type="compositionally biased region" description="Polar residues" evidence="1">
    <location>
        <begin position="44"/>
        <end position="65"/>
    </location>
</feature>
<comment type="caution">
    <text evidence="3">The sequence shown here is derived from an EMBL/GenBank/DDBJ whole genome shotgun (WGS) entry which is preliminary data.</text>
</comment>
<keyword evidence="2" id="KW-0732">Signal</keyword>
<evidence type="ECO:0000256" key="1">
    <source>
        <dbReference type="SAM" id="MobiDB-lite"/>
    </source>
</evidence>
<reference evidence="3 4" key="1">
    <citation type="submission" date="2015-12" db="EMBL/GenBank/DDBJ databases">
        <title>The genome of Folsomia candida.</title>
        <authorList>
            <person name="Faddeeva A."/>
            <person name="Derks M.F."/>
            <person name="Anvar Y."/>
            <person name="Smit S."/>
            <person name="Van Straalen N."/>
            <person name="Roelofs D."/>
        </authorList>
    </citation>
    <scope>NUCLEOTIDE SEQUENCE [LARGE SCALE GENOMIC DNA]</scope>
    <source>
        <strain evidence="3 4">VU population</strain>
        <tissue evidence="3">Whole body</tissue>
    </source>
</reference>